<evidence type="ECO:0000259" key="10">
    <source>
        <dbReference type="Pfam" id="PF04290"/>
    </source>
</evidence>
<evidence type="ECO:0000256" key="6">
    <source>
        <dbReference type="ARBA" id="ARBA00022989"/>
    </source>
</evidence>
<dbReference type="PATRIC" id="fig|1603606.3.peg.388"/>
<comment type="similarity">
    <text evidence="8">Belongs to the TRAP transporter small permease family.</text>
</comment>
<sequence>MLKRIFKAVDRAFVFVEDWSLFVAVAFALLAAMANVILRKTTSINLYWSDEVVRKVIFFTTYIGCSVAIRSRSLIRIDAVPQIFPVTKKALTLLSHLAVLVFALLMVYLGVKMTVSVYHDEYARTATLQIREWLFYAVLPLMGGMMFIRTLLVMVEDWRGSAGEG</sequence>
<evidence type="ECO:0000256" key="3">
    <source>
        <dbReference type="ARBA" id="ARBA00022475"/>
    </source>
</evidence>
<evidence type="ECO:0000256" key="8">
    <source>
        <dbReference type="ARBA" id="ARBA00038436"/>
    </source>
</evidence>
<keyword evidence="5 9" id="KW-0812">Transmembrane</keyword>
<dbReference type="Pfam" id="PF04290">
    <property type="entry name" value="DctQ"/>
    <property type="match status" value="1"/>
</dbReference>
<keyword evidence="12" id="KW-1185">Reference proteome</keyword>
<organism evidence="11 12">
    <name type="scientific">Desulfuromonas soudanensis</name>
    <dbReference type="NCBI Taxonomy" id="1603606"/>
    <lineage>
        <taxon>Bacteria</taxon>
        <taxon>Pseudomonadati</taxon>
        <taxon>Thermodesulfobacteriota</taxon>
        <taxon>Desulfuromonadia</taxon>
        <taxon>Desulfuromonadales</taxon>
        <taxon>Desulfuromonadaceae</taxon>
        <taxon>Desulfuromonas</taxon>
    </lineage>
</organism>
<dbReference type="GO" id="GO:0015740">
    <property type="term" value="P:C4-dicarboxylate transport"/>
    <property type="evidence" value="ECO:0007669"/>
    <property type="project" value="TreeGrafter"/>
</dbReference>
<dbReference type="PANTHER" id="PTHR35011">
    <property type="entry name" value="2,3-DIKETO-L-GULONATE TRAP TRANSPORTER SMALL PERMEASE PROTEIN YIAM"/>
    <property type="match status" value="1"/>
</dbReference>
<dbReference type="AlphaFoldDB" id="A0A0M4CXY2"/>
<accession>A0A0M4CXY2</accession>
<dbReference type="KEGG" id="des:DSOUD_0357"/>
<feature type="transmembrane region" description="Helical" evidence="9">
    <location>
        <begin position="90"/>
        <end position="111"/>
    </location>
</feature>
<dbReference type="PANTHER" id="PTHR35011:SF2">
    <property type="entry name" value="2,3-DIKETO-L-GULONATE TRAP TRANSPORTER SMALL PERMEASE PROTEIN YIAM"/>
    <property type="match status" value="1"/>
</dbReference>
<comment type="subcellular location">
    <subcellularLocation>
        <location evidence="1">Cell inner membrane</location>
        <topology evidence="1">Multi-pass membrane protein</topology>
    </subcellularLocation>
</comment>
<evidence type="ECO:0000256" key="5">
    <source>
        <dbReference type="ARBA" id="ARBA00022692"/>
    </source>
</evidence>
<reference evidence="11 12" key="1">
    <citation type="submission" date="2015-07" db="EMBL/GenBank/DDBJ databases">
        <title>Isolation and Genomic Characterization of a Novel Halophilic Metal-Reducing Deltaproteobacterium from the Deep Subsurface.</title>
        <authorList>
            <person name="Badalamenti J.P."/>
            <person name="Summers Z.M."/>
            <person name="Gralnick J.A."/>
            <person name="Bond D.R."/>
        </authorList>
    </citation>
    <scope>NUCLEOTIDE SEQUENCE [LARGE SCALE GENOMIC DNA]</scope>
    <source>
        <strain evidence="11 12">WTL</strain>
    </source>
</reference>
<evidence type="ECO:0000256" key="7">
    <source>
        <dbReference type="ARBA" id="ARBA00023136"/>
    </source>
</evidence>
<protein>
    <submittedName>
        <fullName evidence="11">TRAP-type C4-dicarboxylate transport system, small permease component</fullName>
    </submittedName>
</protein>
<dbReference type="GO" id="GO:0005886">
    <property type="term" value="C:plasma membrane"/>
    <property type="evidence" value="ECO:0007669"/>
    <property type="project" value="UniProtKB-SubCell"/>
</dbReference>
<dbReference type="Proteomes" id="UP000057158">
    <property type="component" value="Chromosome"/>
</dbReference>
<feature type="transmembrane region" description="Helical" evidence="9">
    <location>
        <begin position="133"/>
        <end position="152"/>
    </location>
</feature>
<dbReference type="RefSeq" id="WP_053549382.1">
    <property type="nucleotide sequence ID" value="NZ_CP010802.1"/>
</dbReference>
<keyword evidence="6 9" id="KW-1133">Transmembrane helix</keyword>
<keyword evidence="4" id="KW-0997">Cell inner membrane</keyword>
<dbReference type="EMBL" id="CP010802">
    <property type="protein sequence ID" value="ALC15152.1"/>
    <property type="molecule type" value="Genomic_DNA"/>
</dbReference>
<evidence type="ECO:0000313" key="11">
    <source>
        <dbReference type="EMBL" id="ALC15152.1"/>
    </source>
</evidence>
<keyword evidence="7 9" id="KW-0472">Membrane</keyword>
<dbReference type="InterPro" id="IPR007387">
    <property type="entry name" value="TRAP_DctQ"/>
</dbReference>
<dbReference type="STRING" id="1603606.DSOUD_0357"/>
<feature type="domain" description="Tripartite ATP-independent periplasmic transporters DctQ component" evidence="10">
    <location>
        <begin position="30"/>
        <end position="159"/>
    </location>
</feature>
<evidence type="ECO:0000256" key="1">
    <source>
        <dbReference type="ARBA" id="ARBA00004429"/>
    </source>
</evidence>
<proteinExistence type="inferred from homology"/>
<name>A0A0M4CXY2_9BACT</name>
<keyword evidence="3" id="KW-1003">Cell membrane</keyword>
<keyword evidence="2" id="KW-0813">Transport</keyword>
<gene>
    <name evidence="11" type="ORF">DSOUD_0357</name>
</gene>
<dbReference type="InterPro" id="IPR055348">
    <property type="entry name" value="DctQ"/>
</dbReference>
<dbReference type="OrthoDB" id="5430717at2"/>
<evidence type="ECO:0000313" key="12">
    <source>
        <dbReference type="Proteomes" id="UP000057158"/>
    </source>
</evidence>
<dbReference type="GO" id="GO:0022857">
    <property type="term" value="F:transmembrane transporter activity"/>
    <property type="evidence" value="ECO:0007669"/>
    <property type="project" value="TreeGrafter"/>
</dbReference>
<evidence type="ECO:0000256" key="4">
    <source>
        <dbReference type="ARBA" id="ARBA00022519"/>
    </source>
</evidence>
<evidence type="ECO:0000256" key="2">
    <source>
        <dbReference type="ARBA" id="ARBA00022448"/>
    </source>
</evidence>
<feature type="transmembrane region" description="Helical" evidence="9">
    <location>
        <begin position="12"/>
        <end position="32"/>
    </location>
</feature>
<evidence type="ECO:0000256" key="9">
    <source>
        <dbReference type="SAM" id="Phobius"/>
    </source>
</evidence>